<name>A0A518K5M2_9BACT</name>
<dbReference type="EMBL" id="CP036349">
    <property type="protein sequence ID" value="QDV73075.1"/>
    <property type="molecule type" value="Genomic_DNA"/>
</dbReference>
<evidence type="ECO:0000313" key="2">
    <source>
        <dbReference type="EMBL" id="QDV73075.1"/>
    </source>
</evidence>
<proteinExistence type="predicted"/>
<dbReference type="AlphaFoldDB" id="A0A518K5M2"/>
<gene>
    <name evidence="2" type="ORF">Spa11_12640</name>
</gene>
<dbReference type="InterPro" id="IPR010921">
    <property type="entry name" value="Trp_repressor/repl_initiator"/>
</dbReference>
<feature type="region of interest" description="Disordered" evidence="1">
    <location>
        <begin position="50"/>
        <end position="77"/>
    </location>
</feature>
<evidence type="ECO:0000256" key="1">
    <source>
        <dbReference type="SAM" id="MobiDB-lite"/>
    </source>
</evidence>
<keyword evidence="3" id="KW-1185">Reference proteome</keyword>
<dbReference type="Proteomes" id="UP000316426">
    <property type="component" value="Chromosome"/>
</dbReference>
<accession>A0A518K5M2</accession>
<dbReference type="GO" id="GO:0043565">
    <property type="term" value="F:sequence-specific DNA binding"/>
    <property type="evidence" value="ECO:0007669"/>
    <property type="project" value="InterPro"/>
</dbReference>
<dbReference type="SUPFAM" id="SSF48295">
    <property type="entry name" value="TrpR-like"/>
    <property type="match status" value="1"/>
</dbReference>
<feature type="compositionally biased region" description="Basic residues" evidence="1">
    <location>
        <begin position="53"/>
        <end position="65"/>
    </location>
</feature>
<evidence type="ECO:0000313" key="3">
    <source>
        <dbReference type="Proteomes" id="UP000316426"/>
    </source>
</evidence>
<protein>
    <submittedName>
        <fullName evidence="2">Uncharacterized protein</fullName>
    </submittedName>
</protein>
<sequence length="77" mass="8425">MTLATKMTNDEKKEAAAFLLSIGATQQEAAGILGLSSKTVYRWVGETPEARERRRQYAAGKRKARKIDDTTTPGQPG</sequence>
<dbReference type="KEGG" id="bmei:Spa11_12640"/>
<reference evidence="2 3" key="1">
    <citation type="submission" date="2019-02" db="EMBL/GenBank/DDBJ databases">
        <title>Deep-cultivation of Planctomycetes and their phenomic and genomic characterization uncovers novel biology.</title>
        <authorList>
            <person name="Wiegand S."/>
            <person name="Jogler M."/>
            <person name="Boedeker C."/>
            <person name="Pinto D."/>
            <person name="Vollmers J."/>
            <person name="Rivas-Marin E."/>
            <person name="Kohn T."/>
            <person name="Peeters S.H."/>
            <person name="Heuer A."/>
            <person name="Rast P."/>
            <person name="Oberbeckmann S."/>
            <person name="Bunk B."/>
            <person name="Jeske O."/>
            <person name="Meyerdierks A."/>
            <person name="Storesund J.E."/>
            <person name="Kallscheuer N."/>
            <person name="Luecker S."/>
            <person name="Lage O.M."/>
            <person name="Pohl T."/>
            <person name="Merkel B.J."/>
            <person name="Hornburger P."/>
            <person name="Mueller R.-W."/>
            <person name="Bruemmer F."/>
            <person name="Labrenz M."/>
            <person name="Spormann A.M."/>
            <person name="Op den Camp H."/>
            <person name="Overmann J."/>
            <person name="Amann R."/>
            <person name="Jetten M.S.M."/>
            <person name="Mascher T."/>
            <person name="Medema M.H."/>
            <person name="Devos D.P."/>
            <person name="Kaster A.-K."/>
            <person name="Ovreas L."/>
            <person name="Rohde M."/>
            <person name="Galperin M.Y."/>
            <person name="Jogler C."/>
        </authorList>
    </citation>
    <scope>NUCLEOTIDE SEQUENCE [LARGE SCALE GENOMIC DNA]</scope>
    <source>
        <strain evidence="2 3">Spa11</strain>
    </source>
</reference>
<organism evidence="2 3">
    <name type="scientific">Botrimarina mediterranea</name>
    <dbReference type="NCBI Taxonomy" id="2528022"/>
    <lineage>
        <taxon>Bacteria</taxon>
        <taxon>Pseudomonadati</taxon>
        <taxon>Planctomycetota</taxon>
        <taxon>Planctomycetia</taxon>
        <taxon>Pirellulales</taxon>
        <taxon>Lacipirellulaceae</taxon>
        <taxon>Botrimarina</taxon>
    </lineage>
</organism>
<dbReference type="Pfam" id="PF13384">
    <property type="entry name" value="HTH_23"/>
    <property type="match status" value="1"/>
</dbReference>